<name>A0A4U9EKQ4_GIBZA</name>
<sequence>MACKISLISILPSRGGAYEMRLSPEDYTTDGVEATPRLLPCERDVQLSNQILWAMRMQCQF</sequence>
<organism evidence="1 3">
    <name type="scientific">Gibberella zeae</name>
    <name type="common">Wheat head blight fungus</name>
    <name type="synonym">Fusarium graminearum</name>
    <dbReference type="NCBI Taxonomy" id="5518"/>
    <lineage>
        <taxon>Eukaryota</taxon>
        <taxon>Fungi</taxon>
        <taxon>Dikarya</taxon>
        <taxon>Ascomycota</taxon>
        <taxon>Pezizomycotina</taxon>
        <taxon>Sordariomycetes</taxon>
        <taxon>Hypocreomycetidae</taxon>
        <taxon>Hypocreales</taxon>
        <taxon>Nectriaceae</taxon>
        <taxon>Fusarium</taxon>
    </lineage>
</organism>
<evidence type="ECO:0000313" key="2">
    <source>
        <dbReference type="EMBL" id="VIO52615.1"/>
    </source>
</evidence>
<dbReference type="EMBL" id="CAAKMV010000033">
    <property type="protein sequence ID" value="VIO52615.1"/>
    <property type="molecule type" value="Genomic_DNA"/>
</dbReference>
<dbReference type="Proteomes" id="UP000746612">
    <property type="component" value="Unassembled WGS sequence"/>
</dbReference>
<reference evidence="2" key="1">
    <citation type="submission" date="2019-04" db="EMBL/GenBank/DDBJ databases">
        <authorList>
            <person name="Melise S."/>
            <person name="Noan J."/>
            <person name="Okalmin O."/>
        </authorList>
    </citation>
    <scope>NUCLEOTIDE SEQUENCE</scope>
    <source>
        <strain evidence="2">FN9</strain>
    </source>
</reference>
<dbReference type="AlphaFoldDB" id="A0A4U9EKQ4"/>
<evidence type="ECO:0000313" key="3">
    <source>
        <dbReference type="Proteomes" id="UP000746612"/>
    </source>
</evidence>
<protein>
    <submittedName>
        <fullName evidence="1">Uncharacterized protein</fullName>
    </submittedName>
</protein>
<reference evidence="1" key="2">
    <citation type="submission" date="2021-03" db="EMBL/GenBank/DDBJ databases">
        <authorList>
            <person name="Alouane T."/>
            <person name="Langin T."/>
            <person name="Bonhomme L."/>
        </authorList>
    </citation>
    <scope>NUCLEOTIDE SEQUENCE</scope>
    <source>
        <strain evidence="1">MDC_Fg202</strain>
    </source>
</reference>
<evidence type="ECO:0000313" key="1">
    <source>
        <dbReference type="EMBL" id="CAG1998332.1"/>
    </source>
</evidence>
<dbReference type="EMBL" id="CAJPIJ010000162">
    <property type="protein sequence ID" value="CAG1998332.1"/>
    <property type="molecule type" value="Genomic_DNA"/>
</dbReference>
<accession>A0A4U9EKQ4</accession>
<proteinExistence type="predicted"/>
<gene>
    <name evidence="2" type="ORF">FUG_LOCUS35068</name>
    <name evidence="1" type="ORF">MDCFG202_LOCUS434285</name>
</gene>